<name>A0A0J6V813_9HYPH</name>
<keyword evidence="3" id="KW-1185">Reference proteome</keyword>
<evidence type="ECO:0000256" key="1">
    <source>
        <dbReference type="SAM" id="MobiDB-lite"/>
    </source>
</evidence>
<dbReference type="GO" id="GO:0006355">
    <property type="term" value="P:regulation of DNA-templated transcription"/>
    <property type="evidence" value="ECO:0007669"/>
    <property type="project" value="InterPro"/>
</dbReference>
<comment type="caution">
    <text evidence="2">The sequence shown here is derived from an EMBL/GenBank/DDBJ whole genome shotgun (WGS) entry which is preliminary data.</text>
</comment>
<proteinExistence type="predicted"/>
<sequence length="93" mass="9986">MSKATYPLKLPTSIKQAAARLAKEDGVSLNQWIATAVAQKVGAVETAAEFFKQRAEGHSLDELDAFLSRVPNCPPEPGDELPEGWKPGSIDGH</sequence>
<dbReference type="Pfam" id="PF05534">
    <property type="entry name" value="HicB"/>
    <property type="match status" value="1"/>
</dbReference>
<organism evidence="2 3">
    <name type="scientific">Methylobacterium variabile</name>
    <dbReference type="NCBI Taxonomy" id="298794"/>
    <lineage>
        <taxon>Bacteria</taxon>
        <taxon>Pseudomonadati</taxon>
        <taxon>Pseudomonadota</taxon>
        <taxon>Alphaproteobacteria</taxon>
        <taxon>Hyphomicrobiales</taxon>
        <taxon>Methylobacteriaceae</taxon>
        <taxon>Methylobacterium</taxon>
    </lineage>
</organism>
<evidence type="ECO:0000313" key="3">
    <source>
        <dbReference type="Proteomes" id="UP000035955"/>
    </source>
</evidence>
<reference evidence="2 3" key="1">
    <citation type="submission" date="2015-03" db="EMBL/GenBank/DDBJ databases">
        <title>Genome sequencing of Methylobacterium variabile DSM 16961.</title>
        <authorList>
            <person name="Chaudhry V."/>
            <person name="Patil P.B."/>
        </authorList>
    </citation>
    <scope>NUCLEOTIDE SEQUENCE [LARGE SCALE GENOMIC DNA]</scope>
    <source>
        <strain evidence="2 3">DSM 16961</strain>
    </source>
</reference>
<gene>
    <name evidence="2" type="ORF">VQ02_17935</name>
</gene>
<protein>
    <submittedName>
        <fullName evidence="2">Pilus assembly protein HicB</fullName>
    </submittedName>
</protein>
<accession>A0A0J6V813</accession>
<evidence type="ECO:0000313" key="2">
    <source>
        <dbReference type="EMBL" id="KMO35081.1"/>
    </source>
</evidence>
<dbReference type="InterPro" id="IPR010985">
    <property type="entry name" value="Ribbon_hlx_hlx"/>
</dbReference>
<dbReference type="OrthoDB" id="7579938at2"/>
<dbReference type="InterPro" id="IPR008651">
    <property type="entry name" value="Uncharacterised_HicB"/>
</dbReference>
<dbReference type="SUPFAM" id="SSF47598">
    <property type="entry name" value="Ribbon-helix-helix"/>
    <property type="match status" value="1"/>
</dbReference>
<feature type="region of interest" description="Disordered" evidence="1">
    <location>
        <begin position="72"/>
        <end position="93"/>
    </location>
</feature>
<dbReference type="Proteomes" id="UP000035955">
    <property type="component" value="Unassembled WGS sequence"/>
</dbReference>
<dbReference type="EMBL" id="LABY01000123">
    <property type="protein sequence ID" value="KMO35081.1"/>
    <property type="molecule type" value="Genomic_DNA"/>
</dbReference>
<dbReference type="RefSeq" id="WP_048445558.1">
    <property type="nucleotide sequence ID" value="NZ_LABY01000123.1"/>
</dbReference>
<dbReference type="PATRIC" id="fig|298794.3.peg.768"/>
<dbReference type="AlphaFoldDB" id="A0A0J6V813"/>